<dbReference type="AlphaFoldDB" id="A0AAV1TRQ4"/>
<dbReference type="PANTHER" id="PTHR11064:SF9">
    <property type="entry name" value="NUCLEAR TRANSCRIPTION FACTOR Y SUBUNIT BETA"/>
    <property type="match status" value="1"/>
</dbReference>
<organism evidence="3 4">
    <name type="scientific">Peronospora matthiolae</name>
    <dbReference type="NCBI Taxonomy" id="2874970"/>
    <lineage>
        <taxon>Eukaryota</taxon>
        <taxon>Sar</taxon>
        <taxon>Stramenopiles</taxon>
        <taxon>Oomycota</taxon>
        <taxon>Peronosporomycetes</taxon>
        <taxon>Peronosporales</taxon>
        <taxon>Peronosporaceae</taxon>
        <taxon>Peronospora</taxon>
    </lineage>
</organism>
<keyword evidence="1" id="KW-0238">DNA-binding</keyword>
<sequence length="951" mass="101886">MANPTEAGTASTSAQLSAPASALASPKASDDQAKTKAHRPAHSVSSAMQQEPHNIADKAKWTPPHQAITIETLVEAKSSGNDPISAASAHTKASVMNPLLQAQKESNRLHISLAQQQVQLYPTMAKRAGATTTPSTIGNNTSNSSSIAMTDRIFSSTVTATNTITTAPATIAGSSTRSTVGIAGTKGDDLQKLQQTQLATSQQIAQQSAMVTGDKWLQSKLELEQERAQQRQRQKQHRQGSNGNSVTRKVLSTSIADSLLVQQQHVIQQQQMLRDVLQKQQQHQQAQLQLQMKWRQGVSKGGTQSAQPAASSTATTAASNTVLTAAPTCFSVKKKVVKDTIGMDLEALARVCIRVANARTESEMRPALEKMTSWLHRCTELPLLQLAQREYNDSMALRRPTLVQQNRWPLDLQVKSEYITHKIVQLLGVLMLREKNQAAQQQRATALRAAAAVKSTVAAPASSATTTADGVVTSRPAAAYAGATATALTVFPRAAITTTSASRMVASDNTSFTTASSSAVATSSTRAAVALKPVTLTQTRVEMASSSCSMTPDQSARAPVKRDMAWIERAYADLKDQLQAKQVEINQKAKVKRDAAKVDTTNVVTITSNRELAAATVPATYKRPMQCGVPDAAKKQCTDVHAVSSSLIAAAHRPPTTSVPPISPQLAQQFYEFDSTRRTSSEPEDKMYMPSKIVSKIMHKALPRVQEENAGVGDIIVKRQEQTKSKGVSAATFASHRTLDHESRFQDTVSISDEAVTFMQECVTEFLLYFTSESRDLSVMQNRRTNKGVGLSISGANVVESMANLGFTPYARVLAGYNEKVKASQDAAARKKMQRRYAAQQQALQKQSVAASSAVAVNAAKTAAVATGKSAVLPYLSANEQSKSVTSFSGVTTAMLSRPSSSVLTVSRSTSVPTAGTGIVTAQPIVAATTTLSSNPAIERRQQPQLHQQGK</sequence>
<dbReference type="PANTHER" id="PTHR11064">
    <property type="entry name" value="CCAAT-BINDING TRANSCRIPTION FACTOR-RELATED"/>
    <property type="match status" value="1"/>
</dbReference>
<accession>A0AAV1TRQ4</accession>
<reference evidence="3" key="1">
    <citation type="submission" date="2024-01" db="EMBL/GenBank/DDBJ databases">
        <authorList>
            <person name="Webb A."/>
        </authorList>
    </citation>
    <scope>NUCLEOTIDE SEQUENCE</scope>
    <source>
        <strain evidence="3">Pm1</strain>
    </source>
</reference>
<dbReference type="SUPFAM" id="SSF47113">
    <property type="entry name" value="Histone-fold"/>
    <property type="match status" value="1"/>
</dbReference>
<comment type="caution">
    <text evidence="3">The sequence shown here is derived from an EMBL/GenBank/DDBJ whole genome shotgun (WGS) entry which is preliminary data.</text>
</comment>
<protein>
    <recommendedName>
        <fullName evidence="5">Transcription factor CBF/NF-Y/archaeal histone domain-containing protein</fullName>
    </recommendedName>
</protein>
<dbReference type="GO" id="GO:0016602">
    <property type="term" value="C:CCAAT-binding factor complex"/>
    <property type="evidence" value="ECO:0007669"/>
    <property type="project" value="InterPro"/>
</dbReference>
<dbReference type="GO" id="GO:0000978">
    <property type="term" value="F:RNA polymerase II cis-regulatory region sequence-specific DNA binding"/>
    <property type="evidence" value="ECO:0007669"/>
    <property type="project" value="TreeGrafter"/>
</dbReference>
<feature type="region of interest" description="Disordered" evidence="2">
    <location>
        <begin position="1"/>
        <end position="50"/>
    </location>
</feature>
<dbReference type="Gene3D" id="1.10.20.10">
    <property type="entry name" value="Histone, subunit A"/>
    <property type="match status" value="1"/>
</dbReference>
<evidence type="ECO:0000256" key="1">
    <source>
        <dbReference type="ARBA" id="ARBA00023125"/>
    </source>
</evidence>
<dbReference type="InterPro" id="IPR027113">
    <property type="entry name" value="Transc_fact_NFYB/HAP3"/>
</dbReference>
<name>A0AAV1TRQ4_9STRA</name>
<feature type="compositionally biased region" description="Low complexity" evidence="2">
    <location>
        <begin position="9"/>
        <end position="27"/>
    </location>
</feature>
<evidence type="ECO:0000313" key="4">
    <source>
        <dbReference type="Proteomes" id="UP001162060"/>
    </source>
</evidence>
<gene>
    <name evidence="3" type="ORF">PM001_LOCUS10251</name>
</gene>
<evidence type="ECO:0000256" key="2">
    <source>
        <dbReference type="SAM" id="MobiDB-lite"/>
    </source>
</evidence>
<dbReference type="Proteomes" id="UP001162060">
    <property type="component" value="Unassembled WGS sequence"/>
</dbReference>
<evidence type="ECO:0008006" key="5">
    <source>
        <dbReference type="Google" id="ProtNLM"/>
    </source>
</evidence>
<dbReference type="EMBL" id="CAKLBY020000086">
    <property type="protein sequence ID" value="CAK7925101.1"/>
    <property type="molecule type" value="Genomic_DNA"/>
</dbReference>
<dbReference type="GO" id="GO:0001228">
    <property type="term" value="F:DNA-binding transcription activator activity, RNA polymerase II-specific"/>
    <property type="evidence" value="ECO:0007669"/>
    <property type="project" value="InterPro"/>
</dbReference>
<dbReference type="InterPro" id="IPR009072">
    <property type="entry name" value="Histone-fold"/>
</dbReference>
<feature type="region of interest" description="Disordered" evidence="2">
    <location>
        <begin position="931"/>
        <end position="951"/>
    </location>
</feature>
<feature type="region of interest" description="Disordered" evidence="2">
    <location>
        <begin position="226"/>
        <end position="247"/>
    </location>
</feature>
<evidence type="ECO:0000313" key="3">
    <source>
        <dbReference type="EMBL" id="CAK7925101.1"/>
    </source>
</evidence>
<proteinExistence type="predicted"/>
<dbReference type="GO" id="GO:0046982">
    <property type="term" value="F:protein heterodimerization activity"/>
    <property type="evidence" value="ECO:0007669"/>
    <property type="project" value="InterPro"/>
</dbReference>